<feature type="transmembrane region" description="Helical" evidence="7">
    <location>
        <begin position="381"/>
        <end position="401"/>
    </location>
</feature>
<feature type="transmembrane region" description="Helical" evidence="7">
    <location>
        <begin position="357"/>
        <end position="375"/>
    </location>
</feature>
<feature type="transmembrane region" description="Helical" evidence="7">
    <location>
        <begin position="290"/>
        <end position="307"/>
    </location>
</feature>
<dbReference type="STRING" id="337451.A0A443PEC0"/>
<evidence type="ECO:0000256" key="2">
    <source>
        <dbReference type="ARBA" id="ARBA00005583"/>
    </source>
</evidence>
<dbReference type="NCBIfam" id="TIGR00445">
    <property type="entry name" value="mraY"/>
    <property type="match status" value="1"/>
</dbReference>
<evidence type="ECO:0000313" key="9">
    <source>
        <dbReference type="Proteomes" id="UP000283530"/>
    </source>
</evidence>
<dbReference type="PANTHER" id="PTHR22926:SF5">
    <property type="entry name" value="PHOSPHO-N-ACETYLMURAMOYL-PENTAPEPTIDE-TRANSFERASE HOMOLOG"/>
    <property type="match status" value="1"/>
</dbReference>
<feature type="transmembrane region" description="Helical" evidence="7">
    <location>
        <begin position="229"/>
        <end position="250"/>
    </location>
</feature>
<evidence type="ECO:0000256" key="6">
    <source>
        <dbReference type="ARBA" id="ARBA00023136"/>
    </source>
</evidence>
<evidence type="ECO:0000256" key="7">
    <source>
        <dbReference type="SAM" id="Phobius"/>
    </source>
</evidence>
<keyword evidence="3 8" id="KW-0808">Transferase</keyword>
<comment type="subcellular location">
    <subcellularLocation>
        <location evidence="1">Membrane</location>
        <topology evidence="1">Multi-pass membrane protein</topology>
    </subcellularLocation>
</comment>
<feature type="transmembrane region" description="Helical" evidence="7">
    <location>
        <begin position="327"/>
        <end position="345"/>
    </location>
</feature>
<feature type="transmembrane region" description="Helical" evidence="7">
    <location>
        <begin position="256"/>
        <end position="278"/>
    </location>
</feature>
<dbReference type="GO" id="GO:0008963">
    <property type="term" value="F:phospho-N-acetylmuramoyl-pentapeptide-transferase activity"/>
    <property type="evidence" value="ECO:0007669"/>
    <property type="project" value="InterPro"/>
</dbReference>
<gene>
    <name evidence="8" type="ORF">CKAN_01815900</name>
</gene>
<sequence>MACSVHILRLGFQKTQNRSTRFSTSSASPSLRGFASTLSKFYGPRIRSDGRNLRRGLVQIAAMDEDWASVSSFDDWDDNEGISGRNSSILSSSDGEDSDTEFLVIPTTEVDLPHRIGSHLDRSDAVTAAAYQFASLRGRRRRFGIQPGVFINMGLIAFSVMLLLFVDWCSWKIVRLPLPSFYLTRPFFISAFLASCAGIFFVPLLDSLKVHQIFRKEGPPVHTSKRGTPTMGGLFFIPIGVSVAITIAGLSSVEVYGAAAATLAFAAIGLLDDILSFIRNHNYGLPAQTKLFLQVVVGACFSFWLGTADISSPYSMKMLVPLPSLGLVHLGKFYIFLTAFCFAAMGNGINLTDGIDGLAGGTAALAFIGMSIAVLPISSDLAIFGASMAGACVGFLMHNGFKASIFMGDTGSLALGGALAAMAACTGLFFPLFIASGVFVLEVLSVIMQVSFFKATKCIYGTGRRLFQMAPLHHHVELCGLNEPLIVVSAYIASSVLALLAGYVGLVSV</sequence>
<dbReference type="GO" id="GO:0071555">
    <property type="term" value="P:cell wall organization"/>
    <property type="evidence" value="ECO:0007669"/>
    <property type="project" value="TreeGrafter"/>
</dbReference>
<dbReference type="EMBL" id="QPKB01000007">
    <property type="protein sequence ID" value="RWR89110.1"/>
    <property type="molecule type" value="Genomic_DNA"/>
</dbReference>
<dbReference type="OrthoDB" id="2020675at2759"/>
<feature type="transmembrane region" description="Helical" evidence="7">
    <location>
        <begin position="485"/>
        <end position="506"/>
    </location>
</feature>
<protein>
    <submittedName>
        <fullName evidence="8">Phospho-N-acetylmuramoyl-pentapeptide-transferase isoform X1</fullName>
    </submittedName>
</protein>
<accession>A0A443PEC0</accession>
<dbReference type="InterPro" id="IPR018480">
    <property type="entry name" value="PNAcMuramoyl-5peptid_Trfase_CS"/>
</dbReference>
<dbReference type="Pfam" id="PF10555">
    <property type="entry name" value="MraY_sig1"/>
    <property type="match status" value="1"/>
</dbReference>
<dbReference type="AlphaFoldDB" id="A0A443PEC0"/>
<dbReference type="PROSITE" id="PS01348">
    <property type="entry name" value="MRAY_2"/>
    <property type="match status" value="1"/>
</dbReference>
<dbReference type="InterPro" id="IPR000715">
    <property type="entry name" value="Glycosyl_transferase_4"/>
</dbReference>
<comment type="similarity">
    <text evidence="2">Belongs to the glycosyltransferase 4 family. MraY subfamily.</text>
</comment>
<name>A0A443PEC0_9MAGN</name>
<evidence type="ECO:0000256" key="1">
    <source>
        <dbReference type="ARBA" id="ARBA00004141"/>
    </source>
</evidence>
<feature type="transmembrane region" description="Helical" evidence="7">
    <location>
        <begin position="149"/>
        <end position="166"/>
    </location>
</feature>
<keyword evidence="4 7" id="KW-0812">Transmembrane</keyword>
<feature type="transmembrane region" description="Helical" evidence="7">
    <location>
        <begin position="413"/>
        <end position="441"/>
    </location>
</feature>
<evidence type="ECO:0000256" key="3">
    <source>
        <dbReference type="ARBA" id="ARBA00022679"/>
    </source>
</evidence>
<reference evidence="8 9" key="1">
    <citation type="journal article" date="2019" name="Nat. Plants">
        <title>Stout camphor tree genome fills gaps in understanding of flowering plant genome evolution.</title>
        <authorList>
            <person name="Chaw S.M."/>
            <person name="Liu Y.C."/>
            <person name="Wu Y.W."/>
            <person name="Wang H.Y."/>
            <person name="Lin C.I."/>
            <person name="Wu C.S."/>
            <person name="Ke H.M."/>
            <person name="Chang L.Y."/>
            <person name="Hsu C.Y."/>
            <person name="Yang H.T."/>
            <person name="Sudianto E."/>
            <person name="Hsu M.H."/>
            <person name="Wu K.P."/>
            <person name="Wang L.N."/>
            <person name="Leebens-Mack J.H."/>
            <person name="Tsai I.J."/>
        </authorList>
    </citation>
    <scope>NUCLEOTIDE SEQUENCE [LARGE SCALE GENOMIC DNA]</scope>
    <source>
        <strain evidence="9">cv. Chaw 1501</strain>
        <tissue evidence="8">Young leaves</tissue>
    </source>
</reference>
<evidence type="ECO:0000256" key="5">
    <source>
        <dbReference type="ARBA" id="ARBA00022989"/>
    </source>
</evidence>
<dbReference type="GO" id="GO:0005886">
    <property type="term" value="C:plasma membrane"/>
    <property type="evidence" value="ECO:0007669"/>
    <property type="project" value="TreeGrafter"/>
</dbReference>
<dbReference type="Pfam" id="PF00953">
    <property type="entry name" value="Glycos_transf_4"/>
    <property type="match status" value="1"/>
</dbReference>
<keyword evidence="5 7" id="KW-1133">Transmembrane helix</keyword>
<organism evidence="8 9">
    <name type="scientific">Cinnamomum micranthum f. kanehirae</name>
    <dbReference type="NCBI Taxonomy" id="337451"/>
    <lineage>
        <taxon>Eukaryota</taxon>
        <taxon>Viridiplantae</taxon>
        <taxon>Streptophyta</taxon>
        <taxon>Embryophyta</taxon>
        <taxon>Tracheophyta</taxon>
        <taxon>Spermatophyta</taxon>
        <taxon>Magnoliopsida</taxon>
        <taxon>Magnoliidae</taxon>
        <taxon>Laurales</taxon>
        <taxon>Lauraceae</taxon>
        <taxon>Cinnamomum</taxon>
    </lineage>
</organism>
<evidence type="ECO:0000313" key="8">
    <source>
        <dbReference type="EMBL" id="RWR89110.1"/>
    </source>
</evidence>
<keyword evidence="9" id="KW-1185">Reference proteome</keyword>
<dbReference type="HAMAP" id="MF_00038">
    <property type="entry name" value="MraY"/>
    <property type="match status" value="1"/>
</dbReference>
<dbReference type="InterPro" id="IPR003524">
    <property type="entry name" value="PNAcMuramoyl-5peptid_Trfase"/>
</dbReference>
<keyword evidence="6 7" id="KW-0472">Membrane</keyword>
<dbReference type="PROSITE" id="PS01347">
    <property type="entry name" value="MRAY_1"/>
    <property type="match status" value="1"/>
</dbReference>
<proteinExistence type="inferred from homology"/>
<comment type="caution">
    <text evidence="8">The sequence shown here is derived from an EMBL/GenBank/DDBJ whole genome shotgun (WGS) entry which is preliminary data.</text>
</comment>
<dbReference type="PANTHER" id="PTHR22926">
    <property type="entry name" value="PHOSPHO-N-ACETYLMURAMOYL-PENTAPEPTIDE-TRANSFERASE"/>
    <property type="match status" value="1"/>
</dbReference>
<feature type="transmembrane region" description="Helical" evidence="7">
    <location>
        <begin position="186"/>
        <end position="208"/>
    </location>
</feature>
<dbReference type="Proteomes" id="UP000283530">
    <property type="component" value="Unassembled WGS sequence"/>
</dbReference>
<dbReference type="CDD" id="cd06852">
    <property type="entry name" value="GT_MraY"/>
    <property type="match status" value="1"/>
</dbReference>
<dbReference type="GO" id="GO:0044038">
    <property type="term" value="P:cell wall macromolecule biosynthetic process"/>
    <property type="evidence" value="ECO:0007669"/>
    <property type="project" value="TreeGrafter"/>
</dbReference>
<evidence type="ECO:0000256" key="4">
    <source>
        <dbReference type="ARBA" id="ARBA00022692"/>
    </source>
</evidence>